<dbReference type="Proteomes" id="UP000198217">
    <property type="component" value="Chromosome I"/>
</dbReference>
<dbReference type="AlphaFoldDB" id="A0A1C5JSQ6"/>
<evidence type="ECO:0008006" key="6">
    <source>
        <dbReference type="Google" id="ProtNLM"/>
    </source>
</evidence>
<keyword evidence="5" id="KW-1185">Reference proteome</keyword>
<dbReference type="EMBL" id="LT607750">
    <property type="protein sequence ID" value="SCG73351.1"/>
    <property type="molecule type" value="Genomic_DNA"/>
</dbReference>
<reference evidence="4 5" key="1">
    <citation type="submission" date="2016-06" db="EMBL/GenBank/DDBJ databases">
        <authorList>
            <person name="Kjaerup R.B."/>
            <person name="Dalgaard T.S."/>
            <person name="Juul-Madsen H.R."/>
        </authorList>
    </citation>
    <scope>NUCLEOTIDE SEQUENCE [LARGE SCALE GENOMIC DNA]</scope>
    <source>
        <strain evidence="4 5">DSM 43904</strain>
    </source>
</reference>
<dbReference type="Gene3D" id="3.40.50.720">
    <property type="entry name" value="NAD(P)-binding Rossmann-like Domain"/>
    <property type="match status" value="1"/>
</dbReference>
<dbReference type="GO" id="GO:0016491">
    <property type="term" value="F:oxidoreductase activity"/>
    <property type="evidence" value="ECO:0007669"/>
    <property type="project" value="UniProtKB-KW"/>
</dbReference>
<comment type="similarity">
    <text evidence="1 3">Belongs to the short-chain dehydrogenases/reductases (SDR) family.</text>
</comment>
<proteinExistence type="inferred from homology"/>
<protein>
    <recommendedName>
        <fullName evidence="6">Short-chain dehydrogenase</fullName>
    </recommendedName>
</protein>
<dbReference type="SUPFAM" id="SSF51735">
    <property type="entry name" value="NAD(P)-binding Rossmann-fold domains"/>
    <property type="match status" value="1"/>
</dbReference>
<dbReference type="InterPro" id="IPR036291">
    <property type="entry name" value="NAD(P)-bd_dom_sf"/>
</dbReference>
<dbReference type="PRINTS" id="PR00081">
    <property type="entry name" value="GDHRDH"/>
</dbReference>
<evidence type="ECO:0000256" key="2">
    <source>
        <dbReference type="ARBA" id="ARBA00023002"/>
    </source>
</evidence>
<dbReference type="PRINTS" id="PR00080">
    <property type="entry name" value="SDRFAMILY"/>
</dbReference>
<organism evidence="4 5">
    <name type="scientific">Micromonospora echinaurantiaca</name>
    <dbReference type="NCBI Taxonomy" id="47857"/>
    <lineage>
        <taxon>Bacteria</taxon>
        <taxon>Bacillati</taxon>
        <taxon>Actinomycetota</taxon>
        <taxon>Actinomycetes</taxon>
        <taxon>Micromonosporales</taxon>
        <taxon>Micromonosporaceae</taxon>
        <taxon>Micromonospora</taxon>
    </lineage>
</organism>
<dbReference type="InterPro" id="IPR002347">
    <property type="entry name" value="SDR_fam"/>
</dbReference>
<dbReference type="PIRSF" id="PIRSF000126">
    <property type="entry name" value="11-beta-HSD1"/>
    <property type="match status" value="1"/>
</dbReference>
<evidence type="ECO:0000313" key="4">
    <source>
        <dbReference type="EMBL" id="SCG73351.1"/>
    </source>
</evidence>
<evidence type="ECO:0000256" key="1">
    <source>
        <dbReference type="ARBA" id="ARBA00006484"/>
    </source>
</evidence>
<dbReference type="PANTHER" id="PTHR43086">
    <property type="entry name" value="VERY-LONG-CHAIN 3-OXOOACYL-COA REDUCTASE"/>
    <property type="match status" value="1"/>
</dbReference>
<name>A0A1C5JSQ6_9ACTN</name>
<dbReference type="Pfam" id="PF00106">
    <property type="entry name" value="adh_short"/>
    <property type="match status" value="1"/>
</dbReference>
<evidence type="ECO:0000256" key="3">
    <source>
        <dbReference type="RuleBase" id="RU000363"/>
    </source>
</evidence>
<sequence length="273" mass="29445">MLQMMSLAATVRRMTDVALITGASSGIGAEFARQLAARGHDLALVARSVDRMEALAATLRQAHGVRVEVIGQDLAAPDATERVTAELRARDLEVDLLVNNAGFGTCGRFEEIPGARDHDQLMVNVVALTDLTHALVPPMLVRGRGAVLNVASTAAFQPAAYFAVYSAAKAFVLNFSLALWSEYRDRGIRVLALCPGPVETEFFATIGTRRAAIGGRMETSQRVVTRALRALERNQGYVVPGRSNFAFAHLQPRRPRKLLALVSRAVTRGVLAA</sequence>
<accession>A0A1C5JSQ6</accession>
<keyword evidence="2" id="KW-0560">Oxidoreductase</keyword>
<dbReference type="PANTHER" id="PTHR43086:SF3">
    <property type="entry name" value="NADP-DEPENDENT 3-HYDROXY ACID DEHYDROGENASE YDFG"/>
    <property type="match status" value="1"/>
</dbReference>
<evidence type="ECO:0000313" key="5">
    <source>
        <dbReference type="Proteomes" id="UP000198217"/>
    </source>
</evidence>
<gene>
    <name evidence="4" type="ORF">GA0070609_4833</name>
</gene>